<evidence type="ECO:0000313" key="10">
    <source>
        <dbReference type="Proteomes" id="UP001596002"/>
    </source>
</evidence>
<dbReference type="PANTHER" id="PTHR11108:SF1">
    <property type="entry name" value="FERROCHELATASE, MITOCHONDRIAL"/>
    <property type="match status" value="1"/>
</dbReference>
<comment type="function">
    <text evidence="7 8">Involved in coproporphyrin-dependent heme b biosynthesis. Catalyzes the insertion of ferrous iron into coproporphyrin III to form Fe-coproporphyrin III.</text>
</comment>
<dbReference type="Pfam" id="PF00762">
    <property type="entry name" value="Ferrochelatase"/>
    <property type="match status" value="1"/>
</dbReference>
<comment type="subcellular location">
    <subcellularLocation>
        <location evidence="7 8">Cytoplasm</location>
    </subcellularLocation>
</comment>
<dbReference type="PANTHER" id="PTHR11108">
    <property type="entry name" value="FERROCHELATASE"/>
    <property type="match status" value="1"/>
</dbReference>
<evidence type="ECO:0000256" key="1">
    <source>
        <dbReference type="ARBA" id="ARBA00004744"/>
    </source>
</evidence>
<dbReference type="CDD" id="cd03411">
    <property type="entry name" value="Ferrochelatase_N"/>
    <property type="match status" value="1"/>
</dbReference>
<dbReference type="EC" id="4.99.1.9" evidence="7"/>
<dbReference type="HAMAP" id="MF_00323">
    <property type="entry name" value="Ferrochelatase"/>
    <property type="match status" value="1"/>
</dbReference>
<proteinExistence type="inferred from homology"/>
<evidence type="ECO:0000256" key="6">
    <source>
        <dbReference type="ARBA" id="ARBA00024536"/>
    </source>
</evidence>
<feature type="binding site" evidence="7">
    <location>
        <position position="183"/>
    </location>
    <ligand>
        <name>Fe(2+)</name>
        <dbReference type="ChEBI" id="CHEBI:29033"/>
    </ligand>
</feature>
<evidence type="ECO:0000256" key="2">
    <source>
        <dbReference type="ARBA" id="ARBA00023004"/>
    </source>
</evidence>
<dbReference type="InterPro" id="IPR033644">
    <property type="entry name" value="Ferrochelatase_C"/>
</dbReference>
<feature type="binding site" evidence="7">
    <location>
        <position position="263"/>
    </location>
    <ligand>
        <name>Fe(2+)</name>
        <dbReference type="ChEBI" id="CHEBI:29033"/>
    </ligand>
</feature>
<organism evidence="9 10">
    <name type="scientific">Effusibacillus consociatus</name>
    <dbReference type="NCBI Taxonomy" id="1117041"/>
    <lineage>
        <taxon>Bacteria</taxon>
        <taxon>Bacillati</taxon>
        <taxon>Bacillota</taxon>
        <taxon>Bacilli</taxon>
        <taxon>Bacillales</taxon>
        <taxon>Alicyclobacillaceae</taxon>
        <taxon>Effusibacillus</taxon>
    </lineage>
</organism>
<dbReference type="SUPFAM" id="SSF53800">
    <property type="entry name" value="Chelatase"/>
    <property type="match status" value="1"/>
</dbReference>
<evidence type="ECO:0000256" key="7">
    <source>
        <dbReference type="HAMAP-Rule" id="MF_00323"/>
    </source>
</evidence>
<keyword evidence="5 7" id="KW-0627">Porphyrin biosynthesis</keyword>
<evidence type="ECO:0000313" key="9">
    <source>
        <dbReference type="EMBL" id="MFC4769637.1"/>
    </source>
</evidence>
<comment type="caution">
    <text evidence="9">The sequence shown here is derived from an EMBL/GenBank/DDBJ whole genome shotgun (WGS) entry which is preliminary data.</text>
</comment>
<keyword evidence="10" id="KW-1185">Reference proteome</keyword>
<dbReference type="InterPro" id="IPR033659">
    <property type="entry name" value="Ferrochelatase_N"/>
</dbReference>
<dbReference type="RefSeq" id="WP_380028383.1">
    <property type="nucleotide sequence ID" value="NZ_JBHSHC010000141.1"/>
</dbReference>
<evidence type="ECO:0000256" key="8">
    <source>
        <dbReference type="RuleBase" id="RU000607"/>
    </source>
</evidence>
<accession>A0ABV9Q8R5</accession>
<feature type="binding site" evidence="7">
    <location>
        <position position="30"/>
    </location>
    <ligand>
        <name>Fe-coproporphyrin III</name>
        <dbReference type="ChEBI" id="CHEBI:68438"/>
    </ligand>
</feature>
<feature type="binding site" description="axial binding residue" evidence="7">
    <location>
        <position position="13"/>
    </location>
    <ligand>
        <name>Fe-coproporphyrin III</name>
        <dbReference type="ChEBI" id="CHEBI:68438"/>
    </ligand>
    <ligandPart>
        <name>Fe</name>
        <dbReference type="ChEBI" id="CHEBI:18248"/>
    </ligandPart>
</feature>
<keyword evidence="4 7" id="KW-0456">Lyase</keyword>
<keyword evidence="7 8" id="KW-0963">Cytoplasm</keyword>
<sequence>MSKKAVGVLAMAYGTPSSLDEVEEYYTHIRRGRKPSEDQLAELVERYKTIGGLSPLNEITRKQTEGLERILNDNGGDMTYRVYIGMKHAKPFIEDTVKQMVKDGIQEAVGFVYAPHYSAMSIGSYISAAKKGAEQHGGPEFSFVHQWHMQPQFLQAVTERLRYAFAQFPEEERDQVRLLFTAHSLPERILEMNDPYPEQLRETAAELAKRIEHSNWGVAWQSAGRTPEPWLGPDVLDVLRDLADQGTRSVVICPVGFVADHLEVLYDIDVECQVLAKEVGLKVVRTEMLNAAEDFLQALATVVRDHTKKD</sequence>
<evidence type="ECO:0000256" key="3">
    <source>
        <dbReference type="ARBA" id="ARBA00023133"/>
    </source>
</evidence>
<dbReference type="Gene3D" id="3.40.50.1400">
    <property type="match status" value="2"/>
</dbReference>
<comment type="similarity">
    <text evidence="7 8">Belongs to the ferrochelatase family.</text>
</comment>
<dbReference type="CDD" id="cd00419">
    <property type="entry name" value="Ferrochelatase_C"/>
    <property type="match status" value="1"/>
</dbReference>
<name>A0ABV9Q8R5_9BACL</name>
<evidence type="ECO:0000256" key="5">
    <source>
        <dbReference type="ARBA" id="ARBA00023244"/>
    </source>
</evidence>
<dbReference type="PROSITE" id="PS00534">
    <property type="entry name" value="FERROCHELATASE"/>
    <property type="match status" value="1"/>
</dbReference>
<dbReference type="InterPro" id="IPR019772">
    <property type="entry name" value="Ferrochelatase_AS"/>
</dbReference>
<dbReference type="NCBIfam" id="TIGR00109">
    <property type="entry name" value="hemH"/>
    <property type="match status" value="1"/>
</dbReference>
<gene>
    <name evidence="9" type="primary">hemH</name>
    <name evidence="7" type="synonym">cpfC</name>
    <name evidence="9" type="ORF">ACFO8Q_20125</name>
</gene>
<evidence type="ECO:0000256" key="4">
    <source>
        <dbReference type="ARBA" id="ARBA00023239"/>
    </source>
</evidence>
<comment type="catalytic activity">
    <reaction evidence="6">
        <text>Fe-coproporphyrin III + 2 H(+) = coproporphyrin III + Fe(2+)</text>
        <dbReference type="Rhea" id="RHEA:49572"/>
        <dbReference type="ChEBI" id="CHEBI:15378"/>
        <dbReference type="ChEBI" id="CHEBI:29033"/>
        <dbReference type="ChEBI" id="CHEBI:68438"/>
        <dbReference type="ChEBI" id="CHEBI:131725"/>
        <dbReference type="EC" id="4.99.1.9"/>
    </reaction>
    <physiologicalReaction direction="right-to-left" evidence="6">
        <dbReference type="Rhea" id="RHEA:49574"/>
    </physiologicalReaction>
</comment>
<feature type="binding site" evidence="7">
    <location>
        <position position="125"/>
    </location>
    <ligand>
        <name>Fe-coproporphyrin III</name>
        <dbReference type="ChEBI" id="CHEBI:68438"/>
    </ligand>
</feature>
<dbReference type="Proteomes" id="UP001596002">
    <property type="component" value="Unassembled WGS sequence"/>
</dbReference>
<dbReference type="EMBL" id="JBHSHC010000141">
    <property type="protein sequence ID" value="MFC4769637.1"/>
    <property type="molecule type" value="Genomic_DNA"/>
</dbReference>
<feature type="binding site" evidence="7">
    <location>
        <position position="54"/>
    </location>
    <ligand>
        <name>Fe-coproporphyrin III</name>
        <dbReference type="ChEBI" id="CHEBI:68438"/>
    </ligand>
</feature>
<feature type="binding site" evidence="7">
    <location>
        <begin position="46"/>
        <end position="47"/>
    </location>
    <ligand>
        <name>Fe-coproporphyrin III</name>
        <dbReference type="ChEBI" id="CHEBI:68438"/>
    </ligand>
</feature>
<reference evidence="10" key="1">
    <citation type="journal article" date="2019" name="Int. J. Syst. Evol. Microbiol.">
        <title>The Global Catalogue of Microorganisms (GCM) 10K type strain sequencing project: providing services to taxonomists for standard genome sequencing and annotation.</title>
        <authorList>
            <consortium name="The Broad Institute Genomics Platform"/>
            <consortium name="The Broad Institute Genome Sequencing Center for Infectious Disease"/>
            <person name="Wu L."/>
            <person name="Ma J."/>
        </authorList>
    </citation>
    <scope>NUCLEOTIDE SEQUENCE [LARGE SCALE GENOMIC DNA]</scope>
    <source>
        <strain evidence="10">WYCCWR 12678</strain>
    </source>
</reference>
<comment type="pathway">
    <text evidence="1 7 8">Porphyrin-containing compound metabolism; protoheme biosynthesis.</text>
</comment>
<keyword evidence="7" id="KW-0479">Metal-binding</keyword>
<keyword evidence="3 7" id="KW-0350">Heme biosynthesis</keyword>
<protein>
    <recommendedName>
        <fullName evidence="7">Coproporphyrin III ferrochelatase</fullName>
        <ecNumber evidence="7">4.99.1.9</ecNumber>
    </recommendedName>
</protein>
<keyword evidence="2 7" id="KW-0408">Iron</keyword>
<dbReference type="InterPro" id="IPR001015">
    <property type="entry name" value="Ferrochelatase"/>
</dbReference>